<reference evidence="2" key="1">
    <citation type="submission" date="2011-08" db="EMBL/GenBank/DDBJ databases">
        <authorList>
            <person name="Rombauts S."/>
        </authorList>
    </citation>
    <scope>NUCLEOTIDE SEQUENCE</scope>
    <source>
        <strain evidence="2">London</strain>
    </source>
</reference>
<name>T1JX17_TETUR</name>
<sequence length="26" mass="2861">MVAPTEYFCASLNIRFSTKLGASQLL</sequence>
<evidence type="ECO:0000313" key="2">
    <source>
        <dbReference type="Proteomes" id="UP000015104"/>
    </source>
</evidence>
<evidence type="ECO:0000313" key="1">
    <source>
        <dbReference type="EnsemblMetazoa" id="tetur02g10350.1"/>
    </source>
</evidence>
<dbReference type="Proteomes" id="UP000015104">
    <property type="component" value="Unassembled WGS sequence"/>
</dbReference>
<dbReference type="AlphaFoldDB" id="T1JX17"/>
<dbReference type="EMBL" id="CAEY01000823">
    <property type="status" value="NOT_ANNOTATED_CDS"/>
    <property type="molecule type" value="Genomic_DNA"/>
</dbReference>
<keyword evidence="2" id="KW-1185">Reference proteome</keyword>
<proteinExistence type="predicted"/>
<dbReference type="HOGENOM" id="CLU_3417489_0_0_1"/>
<dbReference type="EnsemblMetazoa" id="tetur02g10350.1">
    <property type="protein sequence ID" value="tetur02g10350.1"/>
    <property type="gene ID" value="tetur02g10350"/>
</dbReference>
<accession>T1JX17</accession>
<protein>
    <submittedName>
        <fullName evidence="1">Uncharacterized protein</fullName>
    </submittedName>
</protein>
<organism evidence="1 2">
    <name type="scientific">Tetranychus urticae</name>
    <name type="common">Two-spotted spider mite</name>
    <dbReference type="NCBI Taxonomy" id="32264"/>
    <lineage>
        <taxon>Eukaryota</taxon>
        <taxon>Metazoa</taxon>
        <taxon>Ecdysozoa</taxon>
        <taxon>Arthropoda</taxon>
        <taxon>Chelicerata</taxon>
        <taxon>Arachnida</taxon>
        <taxon>Acari</taxon>
        <taxon>Acariformes</taxon>
        <taxon>Trombidiformes</taxon>
        <taxon>Prostigmata</taxon>
        <taxon>Eleutherengona</taxon>
        <taxon>Raphignathae</taxon>
        <taxon>Tetranychoidea</taxon>
        <taxon>Tetranychidae</taxon>
        <taxon>Tetranychus</taxon>
    </lineage>
</organism>
<reference evidence="1" key="2">
    <citation type="submission" date="2015-06" db="UniProtKB">
        <authorList>
            <consortium name="EnsemblMetazoa"/>
        </authorList>
    </citation>
    <scope>IDENTIFICATION</scope>
</reference>